<dbReference type="InterPro" id="IPR022278">
    <property type="entry name" value="Pser_aminoTfrase"/>
</dbReference>
<reference evidence="14" key="1">
    <citation type="submission" date="2020-08" db="EMBL/GenBank/DDBJ databases">
        <title>Genome public.</title>
        <authorList>
            <person name="Liu C."/>
            <person name="Sun Q."/>
        </authorList>
    </citation>
    <scope>NUCLEOTIDE SEQUENCE</scope>
    <source>
        <strain evidence="14">N12</strain>
    </source>
</reference>
<name>A0A926F9Z9_9BACT</name>
<dbReference type="InterPro" id="IPR015424">
    <property type="entry name" value="PyrdxlP-dep_Trfase"/>
</dbReference>
<dbReference type="FunFam" id="3.40.640.10:FF:000010">
    <property type="entry name" value="Phosphoserine aminotransferase"/>
    <property type="match status" value="1"/>
</dbReference>
<dbReference type="GO" id="GO:0004648">
    <property type="term" value="F:O-phospho-L-serine:2-oxoglutarate aminotransferase activity"/>
    <property type="evidence" value="ECO:0007669"/>
    <property type="project" value="UniProtKB-UniRule"/>
</dbReference>
<dbReference type="EC" id="2.6.1.52" evidence="12"/>
<dbReference type="FunFam" id="3.90.1150.10:FF:000006">
    <property type="entry name" value="Phosphoserine aminotransferase"/>
    <property type="match status" value="1"/>
</dbReference>
<feature type="binding site" evidence="12">
    <location>
        <position position="99"/>
    </location>
    <ligand>
        <name>pyridoxal 5'-phosphate</name>
        <dbReference type="ChEBI" id="CHEBI:597326"/>
    </ligand>
</feature>
<organism evidence="14 15">
    <name type="scientific">Jilunia laotingensis</name>
    <dbReference type="NCBI Taxonomy" id="2763675"/>
    <lineage>
        <taxon>Bacteria</taxon>
        <taxon>Pseudomonadati</taxon>
        <taxon>Bacteroidota</taxon>
        <taxon>Bacteroidia</taxon>
        <taxon>Bacteroidales</taxon>
        <taxon>Bacteroidaceae</taxon>
        <taxon>Jilunia</taxon>
    </lineage>
</organism>
<dbReference type="Pfam" id="PF00266">
    <property type="entry name" value="Aminotran_5"/>
    <property type="match status" value="1"/>
</dbReference>
<dbReference type="NCBIfam" id="NF003764">
    <property type="entry name" value="PRK05355.1"/>
    <property type="match status" value="1"/>
</dbReference>
<protein>
    <recommendedName>
        <fullName evidence="12">Phosphoserine aminotransferase</fullName>
        <ecNumber evidence="12">2.6.1.52</ecNumber>
    </recommendedName>
    <alternativeName>
        <fullName evidence="12">Phosphohydroxythreonine aminotransferase</fullName>
        <shortName evidence="12">PSAT</shortName>
    </alternativeName>
</protein>
<dbReference type="Proteomes" id="UP000651085">
    <property type="component" value="Unassembled WGS sequence"/>
</dbReference>
<gene>
    <name evidence="12 14" type="primary">serC</name>
    <name evidence="14" type="ORF">H8744_15750</name>
</gene>
<evidence type="ECO:0000256" key="3">
    <source>
        <dbReference type="ARBA" id="ARBA00006904"/>
    </source>
</evidence>
<evidence type="ECO:0000256" key="7">
    <source>
        <dbReference type="ARBA" id="ARBA00022898"/>
    </source>
</evidence>
<feature type="binding site" evidence="12">
    <location>
        <position position="41"/>
    </location>
    <ligand>
        <name>L-glutamate</name>
        <dbReference type="ChEBI" id="CHEBI:29985"/>
    </ligand>
</feature>
<evidence type="ECO:0000256" key="6">
    <source>
        <dbReference type="ARBA" id="ARBA00022679"/>
    </source>
</evidence>
<keyword evidence="5 12" id="KW-0028">Amino-acid biosynthesis</keyword>
<keyword evidence="15" id="KW-1185">Reference proteome</keyword>
<feature type="modified residue" description="N6-(pyridoxal phosphate)lysine" evidence="12">
    <location>
        <position position="190"/>
    </location>
</feature>
<dbReference type="PANTHER" id="PTHR43247:SF1">
    <property type="entry name" value="PHOSPHOSERINE AMINOTRANSFERASE"/>
    <property type="match status" value="1"/>
</dbReference>
<keyword evidence="12" id="KW-0963">Cytoplasm</keyword>
<dbReference type="GO" id="GO:0005737">
    <property type="term" value="C:cytoplasm"/>
    <property type="evidence" value="ECO:0007669"/>
    <property type="project" value="UniProtKB-SubCell"/>
</dbReference>
<dbReference type="RefSeq" id="WP_262435755.1">
    <property type="nucleotide sequence ID" value="NZ_JACRTF010000001.1"/>
</dbReference>
<feature type="binding site" evidence="12">
    <location>
        <position position="147"/>
    </location>
    <ligand>
        <name>pyridoxal 5'-phosphate</name>
        <dbReference type="ChEBI" id="CHEBI:597326"/>
    </ligand>
</feature>
<dbReference type="PIRSF" id="PIRSF000525">
    <property type="entry name" value="SerC"/>
    <property type="match status" value="1"/>
</dbReference>
<comment type="catalytic activity">
    <reaction evidence="11 12">
        <text>O-phospho-L-serine + 2-oxoglutarate = 3-phosphooxypyruvate + L-glutamate</text>
        <dbReference type="Rhea" id="RHEA:14329"/>
        <dbReference type="ChEBI" id="CHEBI:16810"/>
        <dbReference type="ChEBI" id="CHEBI:18110"/>
        <dbReference type="ChEBI" id="CHEBI:29985"/>
        <dbReference type="ChEBI" id="CHEBI:57524"/>
        <dbReference type="EC" id="2.6.1.52"/>
    </reaction>
</comment>
<evidence type="ECO:0000256" key="8">
    <source>
        <dbReference type="ARBA" id="ARBA00023096"/>
    </source>
</evidence>
<evidence type="ECO:0000256" key="5">
    <source>
        <dbReference type="ARBA" id="ARBA00022605"/>
    </source>
</evidence>
<comment type="subcellular location">
    <subcellularLocation>
        <location evidence="12">Cytoplasm</location>
    </subcellularLocation>
</comment>
<proteinExistence type="inferred from homology"/>
<comment type="caution">
    <text evidence="14">The sequence shown here is derived from an EMBL/GenBank/DDBJ whole genome shotgun (WGS) entry which is preliminary data.</text>
</comment>
<evidence type="ECO:0000256" key="11">
    <source>
        <dbReference type="ARBA" id="ARBA00049007"/>
    </source>
</evidence>
<dbReference type="SUPFAM" id="SSF53383">
    <property type="entry name" value="PLP-dependent transferases"/>
    <property type="match status" value="1"/>
</dbReference>
<comment type="catalytic activity">
    <reaction evidence="10 12">
        <text>4-(phosphooxy)-L-threonine + 2-oxoglutarate = (R)-3-hydroxy-2-oxo-4-phosphooxybutanoate + L-glutamate</text>
        <dbReference type="Rhea" id="RHEA:16573"/>
        <dbReference type="ChEBI" id="CHEBI:16810"/>
        <dbReference type="ChEBI" id="CHEBI:29985"/>
        <dbReference type="ChEBI" id="CHEBI:58452"/>
        <dbReference type="ChEBI" id="CHEBI:58538"/>
        <dbReference type="EC" id="2.6.1.52"/>
    </reaction>
</comment>
<evidence type="ECO:0000259" key="13">
    <source>
        <dbReference type="Pfam" id="PF00266"/>
    </source>
</evidence>
<evidence type="ECO:0000256" key="4">
    <source>
        <dbReference type="ARBA" id="ARBA00022576"/>
    </source>
</evidence>
<comment type="caution">
    <text evidence="12">Lacks conserved residue(s) required for the propagation of feature annotation.</text>
</comment>
<feature type="binding site" evidence="12">
    <location>
        <begin position="231"/>
        <end position="232"/>
    </location>
    <ligand>
        <name>pyridoxal 5'-phosphate</name>
        <dbReference type="ChEBI" id="CHEBI:597326"/>
    </ligand>
</feature>
<dbReference type="InterPro" id="IPR015422">
    <property type="entry name" value="PyrdxlP-dep_Trfase_small"/>
</dbReference>
<keyword evidence="9 12" id="KW-0718">Serine biosynthesis</keyword>
<keyword evidence="7 12" id="KW-0663">Pyridoxal phosphate</keyword>
<comment type="function">
    <text evidence="12">Catalyzes the reversible conversion of 3-phosphohydroxypyruvate to phosphoserine and of 3-hydroxy-2-oxo-4-phosphonooxybutanoate to phosphohydroxythreonine.</text>
</comment>
<feature type="domain" description="Aminotransferase class V" evidence="13">
    <location>
        <begin position="4"/>
        <end position="345"/>
    </location>
</feature>
<dbReference type="NCBIfam" id="TIGR01364">
    <property type="entry name" value="serC_1"/>
    <property type="match status" value="1"/>
</dbReference>
<feature type="binding site" evidence="12">
    <location>
        <position position="189"/>
    </location>
    <ligand>
        <name>pyridoxal 5'-phosphate</name>
        <dbReference type="ChEBI" id="CHEBI:597326"/>
    </ligand>
</feature>
<feature type="binding site" evidence="12">
    <location>
        <begin position="75"/>
        <end position="76"/>
    </location>
    <ligand>
        <name>pyridoxal 5'-phosphate</name>
        <dbReference type="ChEBI" id="CHEBI:597326"/>
    </ligand>
</feature>
<evidence type="ECO:0000256" key="9">
    <source>
        <dbReference type="ARBA" id="ARBA00023299"/>
    </source>
</evidence>
<dbReference type="PANTHER" id="PTHR43247">
    <property type="entry name" value="PHOSPHOSERINE AMINOTRANSFERASE"/>
    <property type="match status" value="1"/>
</dbReference>
<dbReference type="GO" id="GO:0030170">
    <property type="term" value="F:pyridoxal phosphate binding"/>
    <property type="evidence" value="ECO:0007669"/>
    <property type="project" value="UniProtKB-UniRule"/>
</dbReference>
<dbReference type="AlphaFoldDB" id="A0A926F9Z9"/>
<accession>A0A926F9Z9</accession>
<evidence type="ECO:0000256" key="10">
    <source>
        <dbReference type="ARBA" id="ARBA00047630"/>
    </source>
</evidence>
<comment type="subunit">
    <text evidence="12">Homodimer.</text>
</comment>
<dbReference type="InterPro" id="IPR000192">
    <property type="entry name" value="Aminotrans_V_dom"/>
</dbReference>
<dbReference type="HAMAP" id="MF_00160">
    <property type="entry name" value="SerC_aminotrans_5"/>
    <property type="match status" value="1"/>
</dbReference>
<comment type="pathway">
    <text evidence="2 12">Amino-acid biosynthesis; L-serine biosynthesis; L-serine from 3-phospho-D-glycerate: step 2/3.</text>
</comment>
<dbReference type="Gene3D" id="3.90.1150.10">
    <property type="entry name" value="Aspartate Aminotransferase, domain 1"/>
    <property type="match status" value="1"/>
</dbReference>
<evidence type="ECO:0000313" key="15">
    <source>
        <dbReference type="Proteomes" id="UP000651085"/>
    </source>
</evidence>
<dbReference type="Gene3D" id="3.40.640.10">
    <property type="entry name" value="Type I PLP-dependent aspartate aminotransferase-like (Major domain)"/>
    <property type="match status" value="1"/>
</dbReference>
<keyword evidence="6 12" id="KW-0808">Transferase</keyword>
<evidence type="ECO:0000256" key="1">
    <source>
        <dbReference type="ARBA" id="ARBA00004915"/>
    </source>
</evidence>
<evidence type="ECO:0000256" key="2">
    <source>
        <dbReference type="ARBA" id="ARBA00005099"/>
    </source>
</evidence>
<keyword evidence="8 12" id="KW-0664">Pyridoxine biosynthesis</keyword>
<evidence type="ECO:0000256" key="12">
    <source>
        <dbReference type="HAMAP-Rule" id="MF_00160"/>
    </source>
</evidence>
<dbReference type="GO" id="GO:0008615">
    <property type="term" value="P:pyridoxine biosynthetic process"/>
    <property type="evidence" value="ECO:0007669"/>
    <property type="project" value="UniProtKB-UniRule"/>
</dbReference>
<sequence length="357" mass="39672">MKKYNFNAGPSILPREVIEDTAKAILDFNGSGLSLMEISHRAKDFQPVLDEAVALFKELLNIPEGYSVLFLGGGASLEFCMVPYNFLDKKAAYLNTGVWAKKAMKEAKAFGEVVEVASSAEATYTYIPKDYTIPTDADYFHITTNNTIYGTELKEDPVSPVPLIGDMSSDIFSRPIDVSKYICIYGGAQKNLAPAGVTFVIVKNDALGKVSRYIPTMLNYQTHIDGGSMFNTPPVVPIYAAMLTLRWIKANGGVKEMDRRANEKAELLYGEIDRNKMFVGTVTDKKDRSRMNICFVMAPEYKDLEADFLKFATERGMVGLKGHRSVGGFRASCYNAMPIESVQALVDCMQEFEKLHK</sequence>
<comment type="cofactor">
    <cofactor evidence="12">
        <name>pyridoxal 5'-phosphate</name>
        <dbReference type="ChEBI" id="CHEBI:597326"/>
    </cofactor>
    <text evidence="12">Binds 1 pyridoxal phosphate per subunit.</text>
</comment>
<dbReference type="GO" id="GO:0006564">
    <property type="term" value="P:L-serine biosynthetic process"/>
    <property type="evidence" value="ECO:0007669"/>
    <property type="project" value="UniProtKB-UniRule"/>
</dbReference>
<comment type="similarity">
    <text evidence="3 12">Belongs to the class-V pyridoxal-phosphate-dependent aminotransferase family. SerC subfamily.</text>
</comment>
<comment type="pathway">
    <text evidence="1 12">Cofactor biosynthesis; pyridoxine 5'-phosphate biosynthesis; pyridoxine 5'-phosphate from D-erythrose 4-phosphate: step 3/5.</text>
</comment>
<keyword evidence="4 12" id="KW-0032">Aminotransferase</keyword>
<feature type="binding site" evidence="12">
    <location>
        <position position="166"/>
    </location>
    <ligand>
        <name>pyridoxal 5'-phosphate</name>
        <dbReference type="ChEBI" id="CHEBI:597326"/>
    </ligand>
</feature>
<dbReference type="InterPro" id="IPR015421">
    <property type="entry name" value="PyrdxlP-dep_Trfase_major"/>
</dbReference>
<evidence type="ECO:0000313" key="14">
    <source>
        <dbReference type="EMBL" id="MBC8594664.1"/>
    </source>
</evidence>
<dbReference type="EMBL" id="JACRTF010000001">
    <property type="protein sequence ID" value="MBC8594664.1"/>
    <property type="molecule type" value="Genomic_DNA"/>
</dbReference>